<evidence type="ECO:0000313" key="3">
    <source>
        <dbReference type="Proteomes" id="UP000562415"/>
    </source>
</evidence>
<protein>
    <submittedName>
        <fullName evidence="2">CCD32 protein</fullName>
    </submittedName>
</protein>
<dbReference type="AlphaFoldDB" id="A0A7K5FPH0"/>
<name>A0A7K5FPH0_PROAR</name>
<reference evidence="2 3" key="1">
    <citation type="submission" date="2019-09" db="EMBL/GenBank/DDBJ databases">
        <title>Bird 10,000 Genomes (B10K) Project - Family phase.</title>
        <authorList>
            <person name="Zhang G."/>
        </authorList>
    </citation>
    <scope>NUCLEOTIDE SEQUENCE [LARGE SCALE GENOMIC DNA]</scope>
    <source>
        <strain evidence="2">B10K-DU-017-47</strain>
    </source>
</reference>
<organism evidence="2 3">
    <name type="scientific">Probosciger aterrimus</name>
    <name type="common">Palm cockatoo</name>
    <dbReference type="NCBI Taxonomy" id="141839"/>
    <lineage>
        <taxon>Eukaryota</taxon>
        <taxon>Metazoa</taxon>
        <taxon>Chordata</taxon>
        <taxon>Craniata</taxon>
        <taxon>Vertebrata</taxon>
        <taxon>Euteleostomi</taxon>
        <taxon>Archelosauria</taxon>
        <taxon>Archosauria</taxon>
        <taxon>Dinosauria</taxon>
        <taxon>Saurischia</taxon>
        <taxon>Theropoda</taxon>
        <taxon>Coelurosauria</taxon>
        <taxon>Aves</taxon>
        <taxon>Neognathae</taxon>
        <taxon>Neoaves</taxon>
        <taxon>Telluraves</taxon>
        <taxon>Australaves</taxon>
        <taxon>Psittaciformes</taxon>
        <taxon>Cacatuidae</taxon>
        <taxon>Probosciger</taxon>
    </lineage>
</organism>
<gene>
    <name evidence="2" type="primary">Ccdc32</name>
    <name evidence="2" type="ORF">PROATE_R12549</name>
</gene>
<accession>A0A7K5FPH0</accession>
<dbReference type="InterPro" id="IPR028039">
    <property type="entry name" value="CCDC32"/>
</dbReference>
<proteinExistence type="predicted"/>
<comment type="caution">
    <text evidence="2">The sequence shown here is derived from an EMBL/GenBank/DDBJ whole genome shotgun (WGS) entry which is preliminary data.</text>
</comment>
<feature type="non-terminal residue" evidence="2">
    <location>
        <position position="133"/>
    </location>
</feature>
<feature type="region of interest" description="Disordered" evidence="1">
    <location>
        <begin position="30"/>
        <end position="69"/>
    </location>
</feature>
<dbReference type="Proteomes" id="UP000562415">
    <property type="component" value="Unassembled WGS sequence"/>
</dbReference>
<feature type="non-terminal residue" evidence="2">
    <location>
        <position position="1"/>
    </location>
</feature>
<dbReference type="PANTHER" id="PTHR31800">
    <property type="entry name" value="COILED-COIL DOMAIN-CONTAINING PROTEIN 32"/>
    <property type="match status" value="1"/>
</dbReference>
<dbReference type="PANTHER" id="PTHR31800:SF1">
    <property type="entry name" value="COILED-COIL DOMAIN-CONTAINING PROTEIN 32"/>
    <property type="match status" value="1"/>
</dbReference>
<dbReference type="GO" id="GO:0044782">
    <property type="term" value="P:cilium organization"/>
    <property type="evidence" value="ECO:0007669"/>
    <property type="project" value="TreeGrafter"/>
</dbReference>
<evidence type="ECO:0000256" key="1">
    <source>
        <dbReference type="SAM" id="MobiDB-lite"/>
    </source>
</evidence>
<dbReference type="Pfam" id="PF14989">
    <property type="entry name" value="CCDC32"/>
    <property type="match status" value="1"/>
</dbReference>
<keyword evidence="3" id="KW-1185">Reference proteome</keyword>
<dbReference type="OrthoDB" id="5982503at2759"/>
<evidence type="ECO:0000313" key="2">
    <source>
        <dbReference type="EMBL" id="NWS46798.1"/>
    </source>
</evidence>
<dbReference type="EMBL" id="VYZH01003349">
    <property type="protein sequence ID" value="NWS46798.1"/>
    <property type="molecule type" value="Genomic_DNA"/>
</dbReference>
<sequence>MRMIESVDSVVARSSEDLWAEICSCLPRPEQKDASDAFTDSFMDSYTNGDGQGSGSNGSSQTNPRPWAPLHDSEVYLASLERRLMRIKGLSQEVTSKDMLRTLSQAKKECWDRFLQEKFESEFYVEGHDSDER</sequence>